<keyword evidence="2" id="KW-0812">Transmembrane</keyword>
<feature type="transmembrane region" description="Helical" evidence="2">
    <location>
        <begin position="453"/>
        <end position="473"/>
    </location>
</feature>
<proteinExistence type="predicted"/>
<accession>A0ABS7UVP8</accession>
<feature type="transmembrane region" description="Helical" evidence="2">
    <location>
        <begin position="479"/>
        <end position="501"/>
    </location>
</feature>
<dbReference type="EMBL" id="JAIQUM010000045">
    <property type="protein sequence ID" value="MBZ5752058.1"/>
    <property type="molecule type" value="Genomic_DNA"/>
</dbReference>
<feature type="transmembrane region" description="Helical" evidence="2">
    <location>
        <begin position="545"/>
        <end position="565"/>
    </location>
</feature>
<organism evidence="3 4">
    <name type="scientific">Metabacillus rhizolycopersici</name>
    <dbReference type="NCBI Taxonomy" id="2875709"/>
    <lineage>
        <taxon>Bacteria</taxon>
        <taxon>Bacillati</taxon>
        <taxon>Bacillota</taxon>
        <taxon>Bacilli</taxon>
        <taxon>Bacillales</taxon>
        <taxon>Bacillaceae</taxon>
        <taxon>Metabacillus</taxon>
    </lineage>
</organism>
<feature type="transmembrane region" description="Helical" evidence="2">
    <location>
        <begin position="429"/>
        <end position="448"/>
    </location>
</feature>
<feature type="transmembrane region" description="Helical" evidence="2">
    <location>
        <begin position="241"/>
        <end position="262"/>
    </location>
</feature>
<feature type="transmembrane region" description="Helical" evidence="2">
    <location>
        <begin position="169"/>
        <end position="186"/>
    </location>
</feature>
<feature type="transmembrane region" description="Helical" evidence="2">
    <location>
        <begin position="513"/>
        <end position="533"/>
    </location>
</feature>
<feature type="transmembrane region" description="Helical" evidence="2">
    <location>
        <begin position="268"/>
        <end position="288"/>
    </location>
</feature>
<keyword evidence="2" id="KW-0472">Membrane</keyword>
<feature type="transmembrane region" description="Helical" evidence="2">
    <location>
        <begin position="140"/>
        <end position="163"/>
    </location>
</feature>
<feature type="transmembrane region" description="Helical" evidence="2">
    <location>
        <begin position="375"/>
        <end position="392"/>
    </location>
</feature>
<evidence type="ECO:0000256" key="2">
    <source>
        <dbReference type="SAM" id="Phobius"/>
    </source>
</evidence>
<feature type="transmembrane region" description="Helical" evidence="2">
    <location>
        <begin position="349"/>
        <end position="369"/>
    </location>
</feature>
<dbReference type="InterPro" id="IPR019286">
    <property type="entry name" value="DUF2339_TM"/>
</dbReference>
<dbReference type="PANTHER" id="PTHR38434">
    <property type="entry name" value="BLL2549 PROTEIN"/>
    <property type="match status" value="1"/>
</dbReference>
<feature type="transmembrane region" description="Helical" evidence="2">
    <location>
        <begin position="599"/>
        <end position="617"/>
    </location>
</feature>
<evidence type="ECO:0000313" key="3">
    <source>
        <dbReference type="EMBL" id="MBZ5752058.1"/>
    </source>
</evidence>
<feature type="transmembrane region" description="Helical" evidence="2">
    <location>
        <begin position="323"/>
        <end position="340"/>
    </location>
</feature>
<dbReference type="RefSeq" id="WP_224140477.1">
    <property type="nucleotide sequence ID" value="NZ_JAIQUM010000045.1"/>
</dbReference>
<keyword evidence="4" id="KW-1185">Reference proteome</keyword>
<feature type="transmembrane region" description="Helical" evidence="2">
    <location>
        <begin position="78"/>
        <end position="100"/>
    </location>
</feature>
<feature type="transmembrane region" description="Helical" evidence="2">
    <location>
        <begin position="572"/>
        <end position="593"/>
    </location>
</feature>
<sequence length="621" mass="70250">MEKEHYEQLEKRVQQLEKEVQLLKQRLGSKSEILLESKTVSEPKLPYENRKKETLHEETIPMSPSPVKEKEPVDWENLIGRVWLPRIFVFVLLLGLIWGFKVAVDYGVLTEPIRVALGFGVAFGLYFLGEKQIKGARQSLGKSLLVGAIGILILTTFAMNVLYGMAPTIVAFGLNMIWVGIGLFLANRHHSQVMAILMAFIGYLIPFLVAGSGNVHAAVIYEIVFYATLVSYAIYKEFKGLFYVATSLLHVVYIIFMIGTLMNYDNNLVNLMAMGAVIQHVIIFYSVYQAKFNKMFPVPLLFTSFIVTTFWVKVGTLHNEYQYVIYLIVVSIGYGLVVYLNKNKLRKDLISVALSITTFGVFLLLLQAFSDDGNVLIASFLFEGVIAIYLGCRFQVVFQKLSGALVYIAGTLMIMFTYIYEIVSLETFIWIFFIISLYFLIYLAKIYYEKNEVVQVAITFGTILGHLLFFIRLPKYGAVFSLELLAMLVTVFSLFMVYVWTKGSYATNKAVKTIVIGINAFIQLVVLTDLVRFNTNDFSYNITMMSISFSWALYAAICVIAGVFYNKKIIRLLGIGLLILTLAKLLLVDLIYVTIVVRAILFIGLGAIGMLLSRLLYVKKK</sequence>
<evidence type="ECO:0000313" key="4">
    <source>
        <dbReference type="Proteomes" id="UP001165287"/>
    </source>
</evidence>
<feature type="transmembrane region" description="Helical" evidence="2">
    <location>
        <begin position="295"/>
        <end position="311"/>
    </location>
</feature>
<feature type="transmembrane region" description="Helical" evidence="2">
    <location>
        <begin position="112"/>
        <end position="128"/>
    </location>
</feature>
<keyword evidence="1" id="KW-0175">Coiled coil</keyword>
<feature type="transmembrane region" description="Helical" evidence="2">
    <location>
        <begin position="215"/>
        <end position="234"/>
    </location>
</feature>
<feature type="transmembrane region" description="Helical" evidence="2">
    <location>
        <begin position="404"/>
        <end position="423"/>
    </location>
</feature>
<feature type="coiled-coil region" evidence="1">
    <location>
        <begin position="6"/>
        <end position="33"/>
    </location>
</feature>
<evidence type="ECO:0000256" key="1">
    <source>
        <dbReference type="SAM" id="Coils"/>
    </source>
</evidence>
<comment type="caution">
    <text evidence="3">The sequence shown here is derived from an EMBL/GenBank/DDBJ whole genome shotgun (WGS) entry which is preliminary data.</text>
</comment>
<reference evidence="3" key="1">
    <citation type="submission" date="2024-05" db="EMBL/GenBank/DDBJ databases">
        <title>Metabacillus sp. nov., isolated from the rhizosphere soil of tomato plants.</title>
        <authorList>
            <person name="Ma R."/>
        </authorList>
    </citation>
    <scope>NUCLEOTIDE SEQUENCE</scope>
    <source>
        <strain evidence="3">DBTR6</strain>
    </source>
</reference>
<dbReference type="PANTHER" id="PTHR38434:SF1">
    <property type="entry name" value="BLL2549 PROTEIN"/>
    <property type="match status" value="1"/>
</dbReference>
<protein>
    <submittedName>
        <fullName evidence="3">DUF2339 domain-containing protein</fullName>
    </submittedName>
</protein>
<keyword evidence="2" id="KW-1133">Transmembrane helix</keyword>
<dbReference type="Proteomes" id="UP001165287">
    <property type="component" value="Unassembled WGS sequence"/>
</dbReference>
<dbReference type="Pfam" id="PF10101">
    <property type="entry name" value="DUF2339"/>
    <property type="match status" value="2"/>
</dbReference>
<feature type="transmembrane region" description="Helical" evidence="2">
    <location>
        <begin position="193"/>
        <end position="209"/>
    </location>
</feature>
<name>A0ABS7UVP8_9BACI</name>
<gene>
    <name evidence="3" type="ORF">K9V48_17820</name>
</gene>